<dbReference type="SUPFAM" id="SSF140478">
    <property type="entry name" value="LemA-like"/>
    <property type="match status" value="1"/>
</dbReference>
<dbReference type="Gene3D" id="1.20.1440.20">
    <property type="entry name" value="LemA-like domain"/>
    <property type="match status" value="1"/>
</dbReference>
<name>A0A285EAR3_9ACTN</name>
<dbReference type="EMBL" id="OBDO01000001">
    <property type="protein sequence ID" value="SNX95161.1"/>
    <property type="molecule type" value="Genomic_DNA"/>
</dbReference>
<keyword evidence="3" id="KW-1185">Reference proteome</keyword>
<gene>
    <name evidence="2" type="ORF">SAMN06893097_101969</name>
</gene>
<keyword evidence="1" id="KW-0812">Transmembrane</keyword>
<proteinExistence type="predicted"/>
<sequence>MGPAIAFPVVTPDVWLLYAVAAVVAFLALWAGWTLTRLRRLEVRAARAWTVLDTQLQRRAALAAELAREHADAVGEARAARLATAARDARAVPAGDRELAENALGRELRDLPPGLPVALLADLDGTATRIGLARRFYNDAVRDTHLLRTRRLTGLLRLHASRPLPRFFDIEDDLREASSATGAGRARP</sequence>
<organism evidence="2 3">
    <name type="scientific">Geodermatophilus sabuli</name>
    <dbReference type="NCBI Taxonomy" id="1564158"/>
    <lineage>
        <taxon>Bacteria</taxon>
        <taxon>Bacillati</taxon>
        <taxon>Actinomycetota</taxon>
        <taxon>Actinomycetes</taxon>
        <taxon>Geodermatophilales</taxon>
        <taxon>Geodermatophilaceae</taxon>
        <taxon>Geodermatophilus</taxon>
    </lineage>
</organism>
<feature type="transmembrane region" description="Helical" evidence="1">
    <location>
        <begin position="15"/>
        <end position="35"/>
    </location>
</feature>
<protein>
    <submittedName>
        <fullName evidence="2">Uncharacterized conserved protein</fullName>
    </submittedName>
</protein>
<evidence type="ECO:0000313" key="3">
    <source>
        <dbReference type="Proteomes" id="UP000219514"/>
    </source>
</evidence>
<accession>A0A285EAR3</accession>
<evidence type="ECO:0000313" key="2">
    <source>
        <dbReference type="EMBL" id="SNX95161.1"/>
    </source>
</evidence>
<evidence type="ECO:0000256" key="1">
    <source>
        <dbReference type="SAM" id="Phobius"/>
    </source>
</evidence>
<keyword evidence="1" id="KW-0472">Membrane</keyword>
<dbReference type="InterPro" id="IPR023353">
    <property type="entry name" value="LemA-like_dom_sf"/>
</dbReference>
<dbReference type="AlphaFoldDB" id="A0A285EAR3"/>
<reference evidence="2 3" key="1">
    <citation type="submission" date="2017-09" db="EMBL/GenBank/DDBJ databases">
        <authorList>
            <person name="Ehlers B."/>
            <person name="Leendertz F.H."/>
        </authorList>
    </citation>
    <scope>NUCLEOTIDE SEQUENCE [LARGE SCALE GENOMIC DNA]</scope>
    <source>
        <strain evidence="2 3">DSM 46844</strain>
    </source>
</reference>
<keyword evidence="1" id="KW-1133">Transmembrane helix</keyword>
<dbReference type="Proteomes" id="UP000219514">
    <property type="component" value="Unassembled WGS sequence"/>
</dbReference>